<evidence type="ECO:0000256" key="10">
    <source>
        <dbReference type="SAM" id="MobiDB-lite"/>
    </source>
</evidence>
<keyword evidence="5 9" id="KW-0653">Protein transport</keyword>
<evidence type="ECO:0000313" key="13">
    <source>
        <dbReference type="Proteomes" id="UP000295560"/>
    </source>
</evidence>
<keyword evidence="7 9" id="KW-0811">Translocation</keyword>
<name>A0A4R1HZ74_PSEEN</name>
<dbReference type="RefSeq" id="WP_132423855.1">
    <property type="nucleotide sequence ID" value="NZ_SMFZ01000001.1"/>
</dbReference>
<dbReference type="GO" id="GO:0033281">
    <property type="term" value="C:TAT protein transport complex"/>
    <property type="evidence" value="ECO:0007669"/>
    <property type="project" value="UniProtKB-UniRule"/>
</dbReference>
<feature type="region of interest" description="Disordered" evidence="10">
    <location>
        <begin position="83"/>
        <end position="135"/>
    </location>
</feature>
<dbReference type="HAMAP" id="MF_00237">
    <property type="entry name" value="TatB"/>
    <property type="match status" value="1"/>
</dbReference>
<evidence type="ECO:0000313" key="12">
    <source>
        <dbReference type="EMBL" id="TCK26505.1"/>
    </source>
</evidence>
<comment type="function">
    <text evidence="9">Part of the twin-arginine translocation (Tat) system that transports large folded proteins containing a characteristic twin-arginine motif in their signal peptide across membranes. Together with TatC, TatB is part of a receptor directly interacting with Tat signal peptides. TatB may form an oligomeric binding site that transiently accommodates folded Tat precursor proteins before their translocation.</text>
</comment>
<evidence type="ECO:0000256" key="8">
    <source>
        <dbReference type="ARBA" id="ARBA00023136"/>
    </source>
</evidence>
<keyword evidence="2 9" id="KW-0813">Transport</keyword>
<dbReference type="OrthoDB" id="3267321at2"/>
<reference evidence="12 13" key="1">
    <citation type="submission" date="2019-03" db="EMBL/GenBank/DDBJ databases">
        <title>Sequencing the genomes of 1000 actinobacteria strains.</title>
        <authorList>
            <person name="Klenk H.-P."/>
        </authorList>
    </citation>
    <scope>NUCLEOTIDE SEQUENCE [LARGE SCALE GENOMIC DNA]</scope>
    <source>
        <strain evidence="12 13">DSM 44969</strain>
    </source>
</reference>
<evidence type="ECO:0000256" key="7">
    <source>
        <dbReference type="ARBA" id="ARBA00023010"/>
    </source>
</evidence>
<evidence type="ECO:0000256" key="6">
    <source>
        <dbReference type="ARBA" id="ARBA00022989"/>
    </source>
</evidence>
<protein>
    <recommendedName>
        <fullName evidence="9">Sec-independent protein translocase protein TatB</fullName>
    </recommendedName>
</protein>
<keyword evidence="4 9" id="KW-0812">Transmembrane</keyword>
<sequence>MFENVGWAEILVLVVAGLFILGPERLPEAARWLGSAIKQVRDYATGARDHLRKELGPEFDQLQQPLNDLRGLRDFNPKRAITRTLFSDDEPVKPNGYATTANGTPASVTPPAPNGAAPQKPLGSNERPPIDPDAT</sequence>
<feature type="compositionally biased region" description="Polar residues" evidence="10">
    <location>
        <begin position="97"/>
        <end position="107"/>
    </location>
</feature>
<keyword evidence="3 9" id="KW-1003">Cell membrane</keyword>
<evidence type="ECO:0000256" key="9">
    <source>
        <dbReference type="HAMAP-Rule" id="MF_00237"/>
    </source>
</evidence>
<keyword evidence="13" id="KW-1185">Reference proteome</keyword>
<evidence type="ECO:0000256" key="4">
    <source>
        <dbReference type="ARBA" id="ARBA00022692"/>
    </source>
</evidence>
<comment type="similarity">
    <text evidence="9">Belongs to the TatB family.</text>
</comment>
<dbReference type="InterPro" id="IPR018448">
    <property type="entry name" value="TatB"/>
</dbReference>
<dbReference type="GO" id="GO:0043953">
    <property type="term" value="P:protein transport by the Tat complex"/>
    <property type="evidence" value="ECO:0007669"/>
    <property type="project" value="UniProtKB-UniRule"/>
</dbReference>
<comment type="caution">
    <text evidence="12">The sequence shown here is derived from an EMBL/GenBank/DDBJ whole genome shotgun (WGS) entry which is preliminary data.</text>
</comment>
<feature type="transmembrane region" description="Helical" evidence="11">
    <location>
        <begin position="6"/>
        <end position="22"/>
    </location>
</feature>
<dbReference type="NCBIfam" id="TIGR01410">
    <property type="entry name" value="tatB"/>
    <property type="match status" value="1"/>
</dbReference>
<keyword evidence="8 9" id="KW-0472">Membrane</keyword>
<dbReference type="GO" id="GO:0008320">
    <property type="term" value="F:protein transmembrane transporter activity"/>
    <property type="evidence" value="ECO:0007669"/>
    <property type="project" value="UniProtKB-UniRule"/>
</dbReference>
<evidence type="ECO:0000256" key="5">
    <source>
        <dbReference type="ARBA" id="ARBA00022927"/>
    </source>
</evidence>
<dbReference type="AlphaFoldDB" id="A0A4R1HZ74"/>
<dbReference type="InterPro" id="IPR003369">
    <property type="entry name" value="TatA/B/E"/>
</dbReference>
<evidence type="ECO:0000256" key="2">
    <source>
        <dbReference type="ARBA" id="ARBA00022448"/>
    </source>
</evidence>
<comment type="subcellular location">
    <subcellularLocation>
        <location evidence="9">Cell membrane</location>
        <topology evidence="9">Single-pass membrane protein</topology>
    </subcellularLocation>
    <subcellularLocation>
        <location evidence="1">Membrane</location>
        <topology evidence="1">Single-pass membrane protein</topology>
    </subcellularLocation>
</comment>
<dbReference type="Proteomes" id="UP000295560">
    <property type="component" value="Unassembled WGS sequence"/>
</dbReference>
<dbReference type="PRINTS" id="PR01506">
    <property type="entry name" value="TATBPROTEIN"/>
</dbReference>
<evidence type="ECO:0000256" key="3">
    <source>
        <dbReference type="ARBA" id="ARBA00022475"/>
    </source>
</evidence>
<dbReference type="Pfam" id="PF02416">
    <property type="entry name" value="TatA_B_E"/>
    <property type="match status" value="1"/>
</dbReference>
<dbReference type="EMBL" id="SMFZ01000001">
    <property type="protein sequence ID" value="TCK26505.1"/>
    <property type="molecule type" value="Genomic_DNA"/>
</dbReference>
<evidence type="ECO:0000256" key="11">
    <source>
        <dbReference type="SAM" id="Phobius"/>
    </source>
</evidence>
<comment type="subunit">
    <text evidence="9">The Tat system comprises two distinct complexes: a TatABC complex, containing multiple copies of TatA, TatB and TatC subunits, and a separate TatA complex, containing only TatA subunits. Substrates initially bind to the TatABC complex, which probably triggers association of the separate TatA complex to form the active translocon.</text>
</comment>
<evidence type="ECO:0000256" key="1">
    <source>
        <dbReference type="ARBA" id="ARBA00004167"/>
    </source>
</evidence>
<gene>
    <name evidence="9" type="primary">tatB</name>
    <name evidence="12" type="ORF">EV378_2342</name>
</gene>
<dbReference type="Gene3D" id="1.20.5.3310">
    <property type="match status" value="1"/>
</dbReference>
<proteinExistence type="inferred from homology"/>
<keyword evidence="6 9" id="KW-1133">Transmembrane helix</keyword>
<accession>A0A4R1HZ74</accession>
<organism evidence="12 13">
    <name type="scientific">Pseudonocardia endophytica</name>
    <dbReference type="NCBI Taxonomy" id="401976"/>
    <lineage>
        <taxon>Bacteria</taxon>
        <taxon>Bacillati</taxon>
        <taxon>Actinomycetota</taxon>
        <taxon>Actinomycetes</taxon>
        <taxon>Pseudonocardiales</taxon>
        <taxon>Pseudonocardiaceae</taxon>
        <taxon>Pseudonocardia</taxon>
    </lineage>
</organism>